<evidence type="ECO:0000256" key="1">
    <source>
        <dbReference type="ARBA" id="ARBA00022741"/>
    </source>
</evidence>
<dbReference type="GO" id="GO:0005524">
    <property type="term" value="F:ATP binding"/>
    <property type="evidence" value="ECO:0007669"/>
    <property type="project" value="UniProtKB-KW"/>
</dbReference>
<dbReference type="PANTHER" id="PTHR11638:SF176">
    <property type="entry name" value="HEAT SHOCK PROTEIN 78, MITOCHONDRIAL"/>
    <property type="match status" value="1"/>
</dbReference>
<keyword evidence="2 4" id="KW-0067">ATP-binding</keyword>
<feature type="compositionally biased region" description="Polar residues" evidence="5">
    <location>
        <begin position="401"/>
        <end position="412"/>
    </location>
</feature>
<dbReference type="GO" id="GO:0005737">
    <property type="term" value="C:cytoplasm"/>
    <property type="evidence" value="ECO:0007669"/>
    <property type="project" value="TreeGrafter"/>
</dbReference>
<dbReference type="CDD" id="cd00009">
    <property type="entry name" value="AAA"/>
    <property type="match status" value="1"/>
</dbReference>
<dbReference type="SUPFAM" id="SSF52540">
    <property type="entry name" value="P-loop containing nucleoside triphosphate hydrolases"/>
    <property type="match status" value="2"/>
</dbReference>
<evidence type="ECO:0000259" key="6">
    <source>
        <dbReference type="SMART" id="SM00382"/>
    </source>
</evidence>
<dbReference type="PROSITE" id="PS00870">
    <property type="entry name" value="CLPAB_1"/>
    <property type="match status" value="1"/>
</dbReference>
<evidence type="ECO:0000313" key="8">
    <source>
        <dbReference type="EMBL" id="QFG07010.1"/>
    </source>
</evidence>
<dbReference type="PANTHER" id="PTHR11638">
    <property type="entry name" value="ATP-DEPENDENT CLP PROTEASE"/>
    <property type="match status" value="1"/>
</dbReference>
<dbReference type="SMART" id="SM00382">
    <property type="entry name" value="AAA"/>
    <property type="match status" value="2"/>
</dbReference>
<evidence type="ECO:0000256" key="5">
    <source>
        <dbReference type="SAM" id="MobiDB-lite"/>
    </source>
</evidence>
<name>A0A5P5XJD4_9STRA</name>
<evidence type="ECO:0000256" key="2">
    <source>
        <dbReference type="ARBA" id="ARBA00022840"/>
    </source>
</evidence>
<dbReference type="GO" id="GO:0034605">
    <property type="term" value="P:cellular response to heat"/>
    <property type="evidence" value="ECO:0007669"/>
    <property type="project" value="TreeGrafter"/>
</dbReference>
<feature type="domain" description="AAA+ ATPase" evidence="6">
    <location>
        <begin position="502"/>
        <end position="673"/>
    </location>
</feature>
<comment type="similarity">
    <text evidence="4">Belongs to the ClpA/ClpB family.</text>
</comment>
<accession>A0A5P5XJD4</accession>
<dbReference type="EMBL" id="MK949445">
    <property type="protein sequence ID" value="QFG07010.1"/>
    <property type="molecule type" value="Genomic_DNA"/>
</dbReference>
<dbReference type="CDD" id="cd19499">
    <property type="entry name" value="RecA-like_ClpB_Hsp104-like"/>
    <property type="match status" value="1"/>
</dbReference>
<feature type="domain" description="AAA+ ATPase" evidence="6">
    <location>
        <begin position="99"/>
        <end position="244"/>
    </location>
</feature>
<feature type="region of interest" description="Disordered" evidence="5">
    <location>
        <begin position="398"/>
        <end position="425"/>
    </location>
</feature>
<dbReference type="InterPro" id="IPR019489">
    <property type="entry name" value="Clp_ATPase_C"/>
</dbReference>
<dbReference type="Gene3D" id="3.40.50.300">
    <property type="entry name" value="P-loop containing nucleotide triphosphate hydrolases"/>
    <property type="match status" value="2"/>
</dbReference>
<dbReference type="SMART" id="SM01086">
    <property type="entry name" value="ClpB_D2-small"/>
    <property type="match status" value="1"/>
</dbReference>
<dbReference type="InterPro" id="IPR028299">
    <property type="entry name" value="ClpA/B_CS2"/>
</dbReference>
<dbReference type="Pfam" id="PF00004">
    <property type="entry name" value="AAA"/>
    <property type="match status" value="1"/>
</dbReference>
<dbReference type="Pfam" id="PF17871">
    <property type="entry name" value="AAA_lid_9"/>
    <property type="match status" value="1"/>
</dbReference>
<organism evidence="8">
    <name type="scientific">Kremastochrysopsis austriaca</name>
    <dbReference type="NCBI Taxonomy" id="2600099"/>
    <lineage>
        <taxon>Eukaryota</taxon>
        <taxon>Sar</taxon>
        <taxon>Stramenopiles</taxon>
        <taxon>Ochrophyta</taxon>
        <taxon>Chrysophyceae</taxon>
        <taxon>Chromulinales</taxon>
        <taxon>Chrysocapsaceae</taxon>
        <taxon>Kremastochrysopsis</taxon>
    </lineage>
</organism>
<evidence type="ECO:0000259" key="7">
    <source>
        <dbReference type="SMART" id="SM01086"/>
    </source>
</evidence>
<evidence type="ECO:0000256" key="4">
    <source>
        <dbReference type="RuleBase" id="RU004432"/>
    </source>
</evidence>
<dbReference type="AlphaFoldDB" id="A0A5P5XJD4"/>
<dbReference type="InterPro" id="IPR027417">
    <property type="entry name" value="P-loop_NTPase"/>
</dbReference>
<dbReference type="Gene3D" id="1.10.8.60">
    <property type="match status" value="2"/>
</dbReference>
<keyword evidence="1 4" id="KW-0547">Nucleotide-binding</keyword>
<proteinExistence type="inferred from homology"/>
<dbReference type="FunFam" id="3.40.50.300:FF:000010">
    <property type="entry name" value="Chaperone clpB 1, putative"/>
    <property type="match status" value="1"/>
</dbReference>
<reference evidence="8" key="1">
    <citation type="submission" date="2019-05" db="EMBL/GenBank/DDBJ databases">
        <title>Ice-binding proteins in a Chrysophycean snow alga: acquisition of an essential gene by HGT.</title>
        <authorList>
            <person name="Raymond J."/>
            <person name="Remias D."/>
        </authorList>
    </citation>
    <scope>NUCLEOTIDE SEQUENCE</scope>
    <source>
        <strain evidence="8">DR75b</strain>
    </source>
</reference>
<feature type="domain" description="Clp ATPase C-terminal" evidence="7">
    <location>
        <begin position="672"/>
        <end position="761"/>
    </location>
</feature>
<dbReference type="InterPro" id="IPR003593">
    <property type="entry name" value="AAA+_ATPase"/>
</dbReference>
<evidence type="ECO:0000256" key="3">
    <source>
        <dbReference type="ARBA" id="ARBA00023186"/>
    </source>
</evidence>
<dbReference type="Pfam" id="PF10431">
    <property type="entry name" value="ClpB_D2-small"/>
    <property type="match status" value="1"/>
</dbReference>
<protein>
    <submittedName>
        <fullName evidence="8">ATP chaperone</fullName>
    </submittedName>
</protein>
<dbReference type="GO" id="GO:0016887">
    <property type="term" value="F:ATP hydrolysis activity"/>
    <property type="evidence" value="ECO:0007669"/>
    <property type="project" value="InterPro"/>
</dbReference>
<dbReference type="Pfam" id="PF07724">
    <property type="entry name" value="AAA_2"/>
    <property type="match status" value="1"/>
</dbReference>
<dbReference type="InterPro" id="IPR018368">
    <property type="entry name" value="ClpA/B_CS1"/>
</dbReference>
<dbReference type="PRINTS" id="PR00300">
    <property type="entry name" value="CLPPROTEASEA"/>
</dbReference>
<sequence>MRSALHVRRFTSSGYYSNSVFSTRDKTVNFKGPKLPPAVAPTEPVLPAKFTRPSSFILGVNLKKYAVNLTQLAADKVLDPVFGREEEIMRLMQILSRRSKNNPCIIGEPGVGKTAVVEGLAMRIVDGTVPNTMKEKLILSLDLPSMLAGAKFRGDFEERLKGVLKDMETAGDKVILFIDEIHVLVDAGSGEGAIAAANILKPALARGTLRCVGATTTEEYRKSIEKDPALARRFQAVTVEEPSAEDAVNILRGISHKYEKHHNVHISDSAILAAVELSSKYLVDRKLPDKAIDLIDEAASQLQIENENYPENINNVVNALSKNTMSARSIEREVKLLEGISAQLDPQQQQHQQQDTTVEAIAINNLKKELQELYSTNTKLTEEKSSLIGAWNAARGVQEASDPSTSVEAATETTKEDVSTDTGTEQVVKQQSIPVLSSQHIANIVAKSTGIPVGSLLDSEKQDLLHMEDYLRRYVVGQDHALNVIAKCIRLSRAGLRHHDRPLGVFLLLGPTGVGKTELSKALSQFLFKNTKAMTRIDMSEYMEKFSVSRLIGAPPGYVGYDEGGALTEAVRRKPYQIILLDEFEKAHRDVSNLLLQVFDEGRLTDSQGKLVDFKNTVIILTSNIGSHALYDDSTSAESGGNSHKDAIQLVKAHFSPEFVNRLDDVVVFNRLSLEDTKSICQIQLDKLSELLSSKNLSINISSTANEYLAKKGFSAQLGARPLKRLIQKEIMDPLATMILEGKFAEGTTIKIDTDFDEGVVDMSHDQDGRSYLIFSPEVSC</sequence>
<dbReference type="InterPro" id="IPR001270">
    <property type="entry name" value="ClpA/B"/>
</dbReference>
<dbReference type="PROSITE" id="PS00871">
    <property type="entry name" value="CLPAB_2"/>
    <property type="match status" value="1"/>
</dbReference>
<dbReference type="InterPro" id="IPR003959">
    <property type="entry name" value="ATPase_AAA_core"/>
</dbReference>
<dbReference type="InterPro" id="IPR041546">
    <property type="entry name" value="ClpA/ClpB_AAA_lid"/>
</dbReference>
<keyword evidence="3 4" id="KW-0143">Chaperone</keyword>
<dbReference type="InterPro" id="IPR050130">
    <property type="entry name" value="ClpA_ClpB"/>
</dbReference>
<dbReference type="FunFam" id="3.40.50.300:FF:000025">
    <property type="entry name" value="ATP-dependent Clp protease subunit"/>
    <property type="match status" value="1"/>
</dbReference>
<dbReference type="Gene3D" id="4.10.860.10">
    <property type="entry name" value="UVR domain"/>
    <property type="match status" value="1"/>
</dbReference>